<dbReference type="InterPro" id="IPR051964">
    <property type="entry name" value="Chaperone_stress_response"/>
</dbReference>
<sequence>MGAAASIASSVDDDARFASGDHYVVLGVNENATAAEIKLSYRKLALVHHPDKNVENVQRSTERFAAIQQAYEILSDEQQRASYDSEKPTRSQAPPPEPEDPTSRMPGFLRPEARAYTEARASTESHTRGARNYTRRYTAPKSNFRPFDPREYPGDLTVYDIAKFHLYLSPELDFFSDGPKSFYTMYRSIFERVIMDELKIAKMSAPSFGYFRTPWNSRYKNDECVKGFYNFWMQFETAKDFPPVASDLPPGATRCARKNFKAKTKKARNQARKEYNHAVRSLVSVVRDIDPRSVVKRVLGWYVPLSWKLRHLFEASVFDNVAMKRVSVSGFIACGLTHCMGTLFSLEGKWKVIR</sequence>
<keyword evidence="4" id="KW-1185">Reference proteome</keyword>
<dbReference type="STRING" id="5627.A0A1C7MMB5"/>
<feature type="compositionally biased region" description="Basic and acidic residues" evidence="1">
    <location>
        <begin position="78"/>
        <end position="89"/>
    </location>
</feature>
<dbReference type="Gene3D" id="1.10.287.110">
    <property type="entry name" value="DnaJ domain"/>
    <property type="match status" value="1"/>
</dbReference>
<feature type="domain" description="J" evidence="2">
    <location>
        <begin position="21"/>
        <end position="87"/>
    </location>
</feature>
<dbReference type="EMBL" id="LUGG01000002">
    <property type="protein sequence ID" value="OBZ78012.1"/>
    <property type="molecule type" value="Genomic_DNA"/>
</dbReference>
<dbReference type="InterPro" id="IPR036869">
    <property type="entry name" value="J_dom_sf"/>
</dbReference>
<feature type="compositionally biased region" description="Basic and acidic residues" evidence="1">
    <location>
        <begin position="116"/>
        <end position="127"/>
    </location>
</feature>
<dbReference type="SUPFAM" id="SSF46565">
    <property type="entry name" value="Chaperone J-domain"/>
    <property type="match status" value="1"/>
</dbReference>
<dbReference type="PANTHER" id="PTHR44029:SF1">
    <property type="entry name" value="DNAJ HOMOLOG SUBFAMILY C MEMBER 21"/>
    <property type="match status" value="1"/>
</dbReference>
<evidence type="ECO:0000313" key="4">
    <source>
        <dbReference type="Proteomes" id="UP000092993"/>
    </source>
</evidence>
<dbReference type="OMA" id="FERVIMD"/>
<dbReference type="PROSITE" id="PS00636">
    <property type="entry name" value="DNAJ_1"/>
    <property type="match status" value="1"/>
</dbReference>
<name>A0A1C7MMB5_GRIFR</name>
<dbReference type="OrthoDB" id="5894at2759"/>
<evidence type="ECO:0000313" key="3">
    <source>
        <dbReference type="EMBL" id="OBZ78012.1"/>
    </source>
</evidence>
<dbReference type="PRINTS" id="PR00625">
    <property type="entry name" value="JDOMAIN"/>
</dbReference>
<dbReference type="InterPro" id="IPR018253">
    <property type="entry name" value="DnaJ_domain_CS"/>
</dbReference>
<dbReference type="Proteomes" id="UP000092993">
    <property type="component" value="Unassembled WGS sequence"/>
</dbReference>
<gene>
    <name evidence="3" type="primary">JJJ1</name>
    <name evidence="3" type="ORF">A0H81_02302</name>
</gene>
<protein>
    <submittedName>
        <fullName evidence="3">J protein JJJ1</fullName>
    </submittedName>
</protein>
<dbReference type="Pfam" id="PF00226">
    <property type="entry name" value="DnaJ"/>
    <property type="match status" value="1"/>
</dbReference>
<reference evidence="3 4" key="1">
    <citation type="submission" date="2016-03" db="EMBL/GenBank/DDBJ databases">
        <title>Whole genome sequencing of Grifola frondosa 9006-11.</title>
        <authorList>
            <person name="Min B."/>
            <person name="Park H."/>
            <person name="Kim J.-G."/>
            <person name="Cho H."/>
            <person name="Oh Y.-L."/>
            <person name="Kong W.-S."/>
            <person name="Choi I.-G."/>
        </authorList>
    </citation>
    <scope>NUCLEOTIDE SEQUENCE [LARGE SCALE GENOMIC DNA]</scope>
    <source>
        <strain evidence="3 4">9006-11</strain>
    </source>
</reference>
<organism evidence="3 4">
    <name type="scientific">Grifola frondosa</name>
    <name type="common">Maitake</name>
    <name type="synonym">Polyporus frondosus</name>
    <dbReference type="NCBI Taxonomy" id="5627"/>
    <lineage>
        <taxon>Eukaryota</taxon>
        <taxon>Fungi</taxon>
        <taxon>Dikarya</taxon>
        <taxon>Basidiomycota</taxon>
        <taxon>Agaricomycotina</taxon>
        <taxon>Agaricomycetes</taxon>
        <taxon>Polyporales</taxon>
        <taxon>Grifolaceae</taxon>
        <taxon>Grifola</taxon>
    </lineage>
</organism>
<dbReference type="PANTHER" id="PTHR44029">
    <property type="entry name" value="DNAJ HOMOLOG SUBFAMILY C MEMBER 21"/>
    <property type="match status" value="1"/>
</dbReference>
<evidence type="ECO:0000259" key="2">
    <source>
        <dbReference type="PROSITE" id="PS50076"/>
    </source>
</evidence>
<dbReference type="InterPro" id="IPR054076">
    <property type="entry name" value="ZUO1-like_ZHD"/>
</dbReference>
<proteinExistence type="predicted"/>
<dbReference type="GO" id="GO:0005737">
    <property type="term" value="C:cytoplasm"/>
    <property type="evidence" value="ECO:0007669"/>
    <property type="project" value="TreeGrafter"/>
</dbReference>
<feature type="region of interest" description="Disordered" evidence="1">
    <location>
        <begin position="116"/>
        <end position="135"/>
    </location>
</feature>
<dbReference type="CDD" id="cd06257">
    <property type="entry name" value="DnaJ"/>
    <property type="match status" value="1"/>
</dbReference>
<dbReference type="InterPro" id="IPR001623">
    <property type="entry name" value="DnaJ_domain"/>
</dbReference>
<evidence type="ECO:0000256" key="1">
    <source>
        <dbReference type="SAM" id="MobiDB-lite"/>
    </source>
</evidence>
<feature type="region of interest" description="Disordered" evidence="1">
    <location>
        <begin position="78"/>
        <end position="107"/>
    </location>
</feature>
<accession>A0A1C7MMB5</accession>
<dbReference type="AlphaFoldDB" id="A0A1C7MMB5"/>
<comment type="caution">
    <text evidence="3">The sequence shown here is derived from an EMBL/GenBank/DDBJ whole genome shotgun (WGS) entry which is preliminary data.</text>
</comment>
<dbReference type="SMART" id="SM00271">
    <property type="entry name" value="DnaJ"/>
    <property type="match status" value="1"/>
</dbReference>
<dbReference type="PROSITE" id="PS50076">
    <property type="entry name" value="DNAJ_2"/>
    <property type="match status" value="1"/>
</dbReference>
<dbReference type="Pfam" id="PF21884">
    <property type="entry name" value="ZUO1-like_ZHD"/>
    <property type="match status" value="1"/>
</dbReference>